<evidence type="ECO:0000256" key="3">
    <source>
        <dbReference type="ARBA" id="ARBA00022989"/>
    </source>
</evidence>
<feature type="transmembrane region" description="Helical" evidence="7">
    <location>
        <begin position="100"/>
        <end position="126"/>
    </location>
</feature>
<dbReference type="Proteomes" id="UP000799776">
    <property type="component" value="Unassembled WGS sequence"/>
</dbReference>
<dbReference type="EMBL" id="ML978713">
    <property type="protein sequence ID" value="KAF2090211.1"/>
    <property type="molecule type" value="Genomic_DNA"/>
</dbReference>
<reference evidence="9" key="1">
    <citation type="journal article" date="2020" name="Stud. Mycol.">
        <title>101 Dothideomycetes genomes: a test case for predicting lifestyles and emergence of pathogens.</title>
        <authorList>
            <person name="Haridas S."/>
            <person name="Albert R."/>
            <person name="Binder M."/>
            <person name="Bloem J."/>
            <person name="Labutti K."/>
            <person name="Salamov A."/>
            <person name="Andreopoulos B."/>
            <person name="Baker S."/>
            <person name="Barry K."/>
            <person name="Bills G."/>
            <person name="Bluhm B."/>
            <person name="Cannon C."/>
            <person name="Castanera R."/>
            <person name="Culley D."/>
            <person name="Daum C."/>
            <person name="Ezra D."/>
            <person name="Gonzalez J."/>
            <person name="Henrissat B."/>
            <person name="Kuo A."/>
            <person name="Liang C."/>
            <person name="Lipzen A."/>
            <person name="Lutzoni F."/>
            <person name="Magnuson J."/>
            <person name="Mondo S."/>
            <person name="Nolan M."/>
            <person name="Ohm R."/>
            <person name="Pangilinan J."/>
            <person name="Park H.-J."/>
            <person name="Ramirez L."/>
            <person name="Alfaro M."/>
            <person name="Sun H."/>
            <person name="Tritt A."/>
            <person name="Yoshinaga Y."/>
            <person name="Zwiers L.-H."/>
            <person name="Turgeon B."/>
            <person name="Goodwin S."/>
            <person name="Spatafora J."/>
            <person name="Crous P."/>
            <person name="Grigoriev I."/>
        </authorList>
    </citation>
    <scope>NUCLEOTIDE SEQUENCE</scope>
    <source>
        <strain evidence="9">CBS 121410</strain>
    </source>
</reference>
<feature type="compositionally biased region" description="Basic and acidic residues" evidence="6">
    <location>
        <begin position="320"/>
        <end position="332"/>
    </location>
</feature>
<keyword evidence="4 7" id="KW-0472">Membrane</keyword>
<evidence type="ECO:0000256" key="6">
    <source>
        <dbReference type="SAM" id="MobiDB-lite"/>
    </source>
</evidence>
<evidence type="ECO:0000256" key="4">
    <source>
        <dbReference type="ARBA" id="ARBA00023136"/>
    </source>
</evidence>
<dbReference type="OrthoDB" id="444631at2759"/>
<dbReference type="PANTHER" id="PTHR33048">
    <property type="entry name" value="PTH11-LIKE INTEGRAL MEMBRANE PROTEIN (AFU_ORTHOLOGUE AFUA_5G11245)"/>
    <property type="match status" value="1"/>
</dbReference>
<comment type="subcellular location">
    <subcellularLocation>
        <location evidence="1">Membrane</location>
        <topology evidence="1">Multi-pass membrane protein</topology>
    </subcellularLocation>
</comment>
<accession>A0A9P4I1L1</accession>
<organism evidence="9 10">
    <name type="scientific">Saccharata proteae CBS 121410</name>
    <dbReference type="NCBI Taxonomy" id="1314787"/>
    <lineage>
        <taxon>Eukaryota</taxon>
        <taxon>Fungi</taxon>
        <taxon>Dikarya</taxon>
        <taxon>Ascomycota</taxon>
        <taxon>Pezizomycotina</taxon>
        <taxon>Dothideomycetes</taxon>
        <taxon>Dothideomycetes incertae sedis</taxon>
        <taxon>Botryosphaeriales</taxon>
        <taxon>Saccharataceae</taxon>
        <taxon>Saccharata</taxon>
    </lineage>
</organism>
<comment type="caution">
    <text evidence="9">The sequence shown here is derived from an EMBL/GenBank/DDBJ whole genome shotgun (WGS) entry which is preliminary data.</text>
</comment>
<gene>
    <name evidence="9" type="ORF">K490DRAFT_71845</name>
</gene>
<evidence type="ECO:0000256" key="5">
    <source>
        <dbReference type="ARBA" id="ARBA00038359"/>
    </source>
</evidence>
<keyword evidence="2 7" id="KW-0812">Transmembrane</keyword>
<dbReference type="PANTHER" id="PTHR33048:SF47">
    <property type="entry name" value="INTEGRAL MEMBRANE PROTEIN-RELATED"/>
    <property type="match status" value="1"/>
</dbReference>
<name>A0A9P4I1L1_9PEZI</name>
<dbReference type="Pfam" id="PF20684">
    <property type="entry name" value="Fung_rhodopsin"/>
    <property type="match status" value="1"/>
</dbReference>
<evidence type="ECO:0000313" key="10">
    <source>
        <dbReference type="Proteomes" id="UP000799776"/>
    </source>
</evidence>
<feature type="transmembrane region" description="Helical" evidence="7">
    <location>
        <begin position="220"/>
        <end position="243"/>
    </location>
</feature>
<keyword evidence="3 7" id="KW-1133">Transmembrane helix</keyword>
<dbReference type="AlphaFoldDB" id="A0A9P4I1L1"/>
<evidence type="ECO:0000256" key="2">
    <source>
        <dbReference type="ARBA" id="ARBA00022692"/>
    </source>
</evidence>
<dbReference type="GO" id="GO:0016020">
    <property type="term" value="C:membrane"/>
    <property type="evidence" value="ECO:0007669"/>
    <property type="project" value="UniProtKB-SubCell"/>
</dbReference>
<sequence length="342" mass="38951">MTTSSIVIEPAKVSYNLFIGILWGGFALATIFIAFRTFVRIRTFRRLYVDDGFVFLAWTMLLAITITWQVLASDMYLDNDVATGKLFPPPADFAPRVEKFFRASVAIIFLFYSTLWSIKLSFLFFFRRLYMNIGKLMRLWWAVLALTVATWFVCIGTIEYNCLVPSLLEIEANCSSPYAVNFQRTTLQVNCVTDVVTDALLISIPMSMLWKVRISMRRKLALAGIFSLTAITIAFSIIRVAVISSLTEQPDMSWLYMWSNIEMFAALTVVSLGSFRTLFRSQDSGRKLARHESTTEVPTPLSPPRKRLMRNLTDFISGKESWRRGKEDEDGRSFIPAGSSLS</sequence>
<proteinExistence type="inferred from homology"/>
<dbReference type="InterPro" id="IPR052337">
    <property type="entry name" value="SAT4-like"/>
</dbReference>
<dbReference type="InterPro" id="IPR049326">
    <property type="entry name" value="Rhodopsin_dom_fungi"/>
</dbReference>
<evidence type="ECO:0000256" key="1">
    <source>
        <dbReference type="ARBA" id="ARBA00004141"/>
    </source>
</evidence>
<feature type="domain" description="Rhodopsin" evidence="8">
    <location>
        <begin position="36"/>
        <end position="280"/>
    </location>
</feature>
<evidence type="ECO:0000256" key="7">
    <source>
        <dbReference type="SAM" id="Phobius"/>
    </source>
</evidence>
<feature type="transmembrane region" description="Helical" evidence="7">
    <location>
        <begin position="138"/>
        <end position="158"/>
    </location>
</feature>
<evidence type="ECO:0000259" key="8">
    <source>
        <dbReference type="Pfam" id="PF20684"/>
    </source>
</evidence>
<evidence type="ECO:0000313" key="9">
    <source>
        <dbReference type="EMBL" id="KAF2090211.1"/>
    </source>
</evidence>
<comment type="similarity">
    <text evidence="5">Belongs to the SAT4 family.</text>
</comment>
<feature type="region of interest" description="Disordered" evidence="6">
    <location>
        <begin position="320"/>
        <end position="342"/>
    </location>
</feature>
<feature type="transmembrane region" description="Helical" evidence="7">
    <location>
        <begin position="15"/>
        <end position="35"/>
    </location>
</feature>
<keyword evidence="10" id="KW-1185">Reference proteome</keyword>
<feature type="transmembrane region" description="Helical" evidence="7">
    <location>
        <begin position="255"/>
        <end position="279"/>
    </location>
</feature>
<feature type="transmembrane region" description="Helical" evidence="7">
    <location>
        <begin position="187"/>
        <end position="208"/>
    </location>
</feature>
<protein>
    <recommendedName>
        <fullName evidence="8">Rhodopsin domain-containing protein</fullName>
    </recommendedName>
</protein>
<feature type="transmembrane region" description="Helical" evidence="7">
    <location>
        <begin position="47"/>
        <end position="71"/>
    </location>
</feature>